<reference evidence="3" key="1">
    <citation type="submission" date="2022-10" db="EMBL/GenBank/DDBJ databases">
        <title>Culturing micro-colonial fungi from biological soil crusts in the Mojave desert and describing Neophaeococcomyces mojavensis, and introducing the new genera and species Taxawa tesnikishii.</title>
        <authorList>
            <person name="Kurbessoian T."/>
            <person name="Stajich J.E."/>
        </authorList>
    </citation>
    <scope>NUCLEOTIDE SEQUENCE</scope>
    <source>
        <strain evidence="3">TK_41</strain>
    </source>
</reference>
<dbReference type="InterPro" id="IPR029058">
    <property type="entry name" value="AB_hydrolase_fold"/>
</dbReference>
<dbReference type="Proteomes" id="UP001172673">
    <property type="component" value="Unassembled WGS sequence"/>
</dbReference>
<comment type="caution">
    <text evidence="3">The sequence shown here is derived from an EMBL/GenBank/DDBJ whole genome shotgun (WGS) entry which is preliminary data.</text>
</comment>
<organism evidence="3 4">
    <name type="scientific">Cladophialophora chaetospira</name>
    <dbReference type="NCBI Taxonomy" id="386627"/>
    <lineage>
        <taxon>Eukaryota</taxon>
        <taxon>Fungi</taxon>
        <taxon>Dikarya</taxon>
        <taxon>Ascomycota</taxon>
        <taxon>Pezizomycotina</taxon>
        <taxon>Eurotiomycetes</taxon>
        <taxon>Chaetothyriomycetidae</taxon>
        <taxon>Chaetothyriales</taxon>
        <taxon>Herpotrichiellaceae</taxon>
        <taxon>Cladophialophora</taxon>
    </lineage>
</organism>
<keyword evidence="4" id="KW-1185">Reference proteome</keyword>
<dbReference type="AlphaFoldDB" id="A0AA38X301"/>
<dbReference type="InterPro" id="IPR013094">
    <property type="entry name" value="AB_hydrolase_3"/>
</dbReference>
<evidence type="ECO:0000313" key="4">
    <source>
        <dbReference type="Proteomes" id="UP001172673"/>
    </source>
</evidence>
<dbReference type="SUPFAM" id="SSF53474">
    <property type="entry name" value="alpha/beta-Hydrolases"/>
    <property type="match status" value="1"/>
</dbReference>
<sequence>MSKNTIPPETDPELAEIWKTHGMPKFFFPRSDKMPETRRLHAQGNVRFMKSAFAKETLGEQRLWTEEDRPIVLRDGHSVMIRVYRPTAHPGKRPVMLYAHSGGWCMGGLDTEEFICQLLCMRLGIIIVSVAYRLAPEWPYPTCVLDTYDALKWVAGNAKSFGGDLSRGFLTGGVSGGGNLTCMATILARDEHLQPALTGHLLVCTGMPHSLTDKKGGVLDLFPDQLAHGGWEKYKDGPVATRAMNDLYAHLASLSADEPHATPLTLTDYSGLGPVYYQAAEMDIWRDSAIFYCKKIREAGGQAKLEIYPGVTHTWWSMFPQLSINKKWAKDLVNGTEWLLKQKRDGSIIPRL</sequence>
<keyword evidence="1" id="KW-0378">Hydrolase</keyword>
<name>A0AA38X301_9EURO</name>
<dbReference type="PANTHER" id="PTHR48081">
    <property type="entry name" value="AB HYDROLASE SUPERFAMILY PROTEIN C4A8.06C"/>
    <property type="match status" value="1"/>
</dbReference>
<dbReference type="Gene3D" id="3.40.50.1820">
    <property type="entry name" value="alpha/beta hydrolase"/>
    <property type="match status" value="1"/>
</dbReference>
<dbReference type="InterPro" id="IPR050300">
    <property type="entry name" value="GDXG_lipolytic_enzyme"/>
</dbReference>
<accession>A0AA38X301</accession>
<protein>
    <recommendedName>
        <fullName evidence="2">Alpha/beta hydrolase fold-3 domain-containing protein</fullName>
    </recommendedName>
</protein>
<feature type="domain" description="Alpha/beta hydrolase fold-3" evidence="2">
    <location>
        <begin position="96"/>
        <end position="316"/>
    </location>
</feature>
<dbReference type="GO" id="GO:0016787">
    <property type="term" value="F:hydrolase activity"/>
    <property type="evidence" value="ECO:0007669"/>
    <property type="project" value="UniProtKB-KW"/>
</dbReference>
<dbReference type="EMBL" id="JAPDRK010000015">
    <property type="protein sequence ID" value="KAJ9605717.1"/>
    <property type="molecule type" value="Genomic_DNA"/>
</dbReference>
<dbReference type="Pfam" id="PF07859">
    <property type="entry name" value="Abhydrolase_3"/>
    <property type="match status" value="1"/>
</dbReference>
<evidence type="ECO:0000256" key="1">
    <source>
        <dbReference type="ARBA" id="ARBA00022801"/>
    </source>
</evidence>
<evidence type="ECO:0000259" key="2">
    <source>
        <dbReference type="Pfam" id="PF07859"/>
    </source>
</evidence>
<dbReference type="PANTHER" id="PTHR48081:SF8">
    <property type="entry name" value="ALPHA_BETA HYDROLASE FOLD-3 DOMAIN-CONTAINING PROTEIN-RELATED"/>
    <property type="match status" value="1"/>
</dbReference>
<evidence type="ECO:0000313" key="3">
    <source>
        <dbReference type="EMBL" id="KAJ9605717.1"/>
    </source>
</evidence>
<gene>
    <name evidence="3" type="ORF">H2200_009566</name>
</gene>
<proteinExistence type="predicted"/>